<reference evidence="2" key="1">
    <citation type="submission" date="2021-01" db="EMBL/GenBank/DDBJ databases">
        <authorList>
            <person name="Corre E."/>
            <person name="Pelletier E."/>
            <person name="Niang G."/>
            <person name="Scheremetjew M."/>
            <person name="Finn R."/>
            <person name="Kale V."/>
            <person name="Holt S."/>
            <person name="Cochrane G."/>
            <person name="Meng A."/>
            <person name="Brown T."/>
            <person name="Cohen L."/>
        </authorList>
    </citation>
    <scope>NUCLEOTIDE SEQUENCE</scope>
    <source>
        <strain evidence="2">FSP1.4</strain>
    </source>
</reference>
<feature type="compositionally biased region" description="Polar residues" evidence="1">
    <location>
        <begin position="113"/>
        <end position="125"/>
    </location>
</feature>
<feature type="region of interest" description="Disordered" evidence="1">
    <location>
        <begin position="90"/>
        <end position="125"/>
    </location>
</feature>
<dbReference type="AlphaFoldDB" id="A0A7S3N9I0"/>
<gene>
    <name evidence="2" type="ORF">EHAR0213_LOCUS7610</name>
</gene>
<sequence>MMKSNMTYTDINLTRVQKWMKVTLMPTQIQIQSSVAFSFTLKNKSQIHPKFLQKLNTLNSYSASSDINLSDQLEAEFLLKTLKPISRHKLIQAPDKPAKSGKAEKTQKPFAYSSPQEEGVSSNQKNMEFTFGKRKAENKVFKKVYRVSVPLDFEKA</sequence>
<protein>
    <submittedName>
        <fullName evidence="2">Uncharacterized protein</fullName>
    </submittedName>
</protein>
<evidence type="ECO:0000313" key="2">
    <source>
        <dbReference type="EMBL" id="CAE0348699.1"/>
    </source>
</evidence>
<evidence type="ECO:0000256" key="1">
    <source>
        <dbReference type="SAM" id="MobiDB-lite"/>
    </source>
</evidence>
<organism evidence="2">
    <name type="scientific">Euplotes harpa</name>
    <dbReference type="NCBI Taxonomy" id="151035"/>
    <lineage>
        <taxon>Eukaryota</taxon>
        <taxon>Sar</taxon>
        <taxon>Alveolata</taxon>
        <taxon>Ciliophora</taxon>
        <taxon>Intramacronucleata</taxon>
        <taxon>Spirotrichea</taxon>
        <taxon>Hypotrichia</taxon>
        <taxon>Euplotida</taxon>
        <taxon>Euplotidae</taxon>
        <taxon>Euplotes</taxon>
    </lineage>
</organism>
<accession>A0A7S3N9I0</accession>
<feature type="compositionally biased region" description="Basic and acidic residues" evidence="1">
    <location>
        <begin position="96"/>
        <end position="107"/>
    </location>
</feature>
<name>A0A7S3N9I0_9SPIT</name>
<dbReference type="EMBL" id="HBII01017913">
    <property type="protein sequence ID" value="CAE0348699.1"/>
    <property type="molecule type" value="Transcribed_RNA"/>
</dbReference>
<proteinExistence type="predicted"/>